<evidence type="ECO:0000313" key="2">
    <source>
        <dbReference type="Proteomes" id="UP000887013"/>
    </source>
</evidence>
<sequence>MEDPEDAYAESMSQLIYKANEGGRRLEIKEACVFQEEENFKGTERILRPLPPGWVPYLGQSYSICSFPTALNIAFTRSASVPGVKALIHDSIAVGQFVPKE</sequence>
<dbReference type="Proteomes" id="UP000887013">
    <property type="component" value="Unassembled WGS sequence"/>
</dbReference>
<protein>
    <submittedName>
        <fullName evidence="1">Uncharacterized protein</fullName>
    </submittedName>
</protein>
<organism evidence="1 2">
    <name type="scientific">Nephila pilipes</name>
    <name type="common">Giant wood spider</name>
    <name type="synonym">Nephila maculata</name>
    <dbReference type="NCBI Taxonomy" id="299642"/>
    <lineage>
        <taxon>Eukaryota</taxon>
        <taxon>Metazoa</taxon>
        <taxon>Ecdysozoa</taxon>
        <taxon>Arthropoda</taxon>
        <taxon>Chelicerata</taxon>
        <taxon>Arachnida</taxon>
        <taxon>Araneae</taxon>
        <taxon>Araneomorphae</taxon>
        <taxon>Entelegynae</taxon>
        <taxon>Araneoidea</taxon>
        <taxon>Nephilidae</taxon>
        <taxon>Nephila</taxon>
    </lineage>
</organism>
<gene>
    <name evidence="1" type="ORF">NPIL_122551</name>
</gene>
<accession>A0A8X6P4G4</accession>
<comment type="caution">
    <text evidence="1">The sequence shown here is derived from an EMBL/GenBank/DDBJ whole genome shotgun (WGS) entry which is preliminary data.</text>
</comment>
<keyword evidence="2" id="KW-1185">Reference proteome</keyword>
<dbReference type="EMBL" id="BMAW01016159">
    <property type="protein sequence ID" value="GFT47700.1"/>
    <property type="molecule type" value="Genomic_DNA"/>
</dbReference>
<dbReference type="AlphaFoldDB" id="A0A8X6P4G4"/>
<proteinExistence type="predicted"/>
<name>A0A8X6P4G4_NEPPI</name>
<reference evidence="1" key="1">
    <citation type="submission" date="2020-08" db="EMBL/GenBank/DDBJ databases">
        <title>Multicomponent nature underlies the extraordinary mechanical properties of spider dragline silk.</title>
        <authorList>
            <person name="Kono N."/>
            <person name="Nakamura H."/>
            <person name="Mori M."/>
            <person name="Yoshida Y."/>
            <person name="Ohtoshi R."/>
            <person name="Malay A.D."/>
            <person name="Moran D.A.P."/>
            <person name="Tomita M."/>
            <person name="Numata K."/>
            <person name="Arakawa K."/>
        </authorList>
    </citation>
    <scope>NUCLEOTIDE SEQUENCE</scope>
</reference>
<evidence type="ECO:0000313" key="1">
    <source>
        <dbReference type="EMBL" id="GFT47700.1"/>
    </source>
</evidence>